<evidence type="ECO:0000256" key="7">
    <source>
        <dbReference type="ARBA" id="ARBA00035172"/>
    </source>
</evidence>
<keyword evidence="4 8" id="KW-0689">Ribosomal protein</keyword>
<evidence type="ECO:0000256" key="4">
    <source>
        <dbReference type="ARBA" id="ARBA00022980"/>
    </source>
</evidence>
<dbReference type="Gene3D" id="1.10.1900.20">
    <property type="entry name" value="Ribosomal protein L20"/>
    <property type="match status" value="1"/>
</dbReference>
<dbReference type="Gene3D" id="6.10.160.10">
    <property type="match status" value="1"/>
</dbReference>
<keyword evidence="3 8" id="KW-0694">RNA-binding</keyword>
<keyword evidence="5 8" id="KW-0687">Ribonucleoprotein</keyword>
<evidence type="ECO:0000313" key="10">
    <source>
        <dbReference type="EMBL" id="GBD09518.1"/>
    </source>
</evidence>
<evidence type="ECO:0000256" key="1">
    <source>
        <dbReference type="ARBA" id="ARBA00007698"/>
    </source>
</evidence>
<dbReference type="GO" id="GO:1990904">
    <property type="term" value="C:ribonucleoprotein complex"/>
    <property type="evidence" value="ECO:0007669"/>
    <property type="project" value="UniProtKB-KW"/>
</dbReference>
<protein>
    <recommendedName>
        <fullName evidence="7 8">Large ribosomal subunit protein bL20</fullName>
    </recommendedName>
</protein>
<sequence length="120" mass="13929">MTRVKSSVTNRRRHKKVLKMVEGQRGSRSRHYRRAHEAMIKSLAYAYRHRRERKRDFRRLWIMRINAAARQNGLSYSRLMAGLRAAGITINRKILADLAVRDAAAFARLVETARQALGLA</sequence>
<dbReference type="Proteomes" id="UP000236642">
    <property type="component" value="Unassembled WGS sequence"/>
</dbReference>
<evidence type="ECO:0000256" key="8">
    <source>
        <dbReference type="HAMAP-Rule" id="MF_00382"/>
    </source>
</evidence>
<dbReference type="EMBL" id="BEHY01000047">
    <property type="protein sequence ID" value="GBD09518.1"/>
    <property type="molecule type" value="Genomic_DNA"/>
</dbReference>
<dbReference type="NCBIfam" id="TIGR01032">
    <property type="entry name" value="rplT_bact"/>
    <property type="match status" value="1"/>
</dbReference>
<dbReference type="InterPro" id="IPR049946">
    <property type="entry name" value="RIBOSOMAL_L20_CS"/>
</dbReference>
<dbReference type="GO" id="GO:0005840">
    <property type="term" value="C:ribosome"/>
    <property type="evidence" value="ECO:0007669"/>
    <property type="project" value="UniProtKB-KW"/>
</dbReference>
<evidence type="ECO:0000256" key="3">
    <source>
        <dbReference type="ARBA" id="ARBA00022884"/>
    </source>
</evidence>
<evidence type="ECO:0000256" key="2">
    <source>
        <dbReference type="ARBA" id="ARBA00022730"/>
    </source>
</evidence>
<organism evidence="10 11">
    <name type="scientific">Candidatus Thermoflexus japonica</name>
    <dbReference type="NCBI Taxonomy" id="2035417"/>
    <lineage>
        <taxon>Bacteria</taxon>
        <taxon>Bacillati</taxon>
        <taxon>Chloroflexota</taxon>
        <taxon>Thermoflexia</taxon>
        <taxon>Thermoflexales</taxon>
        <taxon>Thermoflexaceae</taxon>
        <taxon>Thermoflexus</taxon>
    </lineage>
</organism>
<name>A0A2H5Y806_9CHLR</name>
<reference evidence="11" key="1">
    <citation type="submission" date="2017-09" db="EMBL/GenBank/DDBJ databases">
        <title>Metaegenomics of thermophilic ammonia-oxidizing enrichment culture.</title>
        <authorList>
            <person name="Kato S."/>
            <person name="Suzuki K."/>
        </authorList>
    </citation>
    <scope>NUCLEOTIDE SEQUENCE [LARGE SCALE GENOMIC DNA]</scope>
</reference>
<keyword evidence="2 8" id="KW-0699">rRNA-binding</keyword>
<dbReference type="PRINTS" id="PR00062">
    <property type="entry name" value="RIBOSOMALL20"/>
</dbReference>
<comment type="function">
    <text evidence="6 8 9">Binds directly to 23S ribosomal RNA and is necessary for the in vitro assembly process of the 50S ribosomal subunit. It is not involved in the protein synthesizing functions of that subunit.</text>
</comment>
<dbReference type="GO" id="GO:0000027">
    <property type="term" value="P:ribosomal large subunit assembly"/>
    <property type="evidence" value="ECO:0007669"/>
    <property type="project" value="UniProtKB-UniRule"/>
</dbReference>
<dbReference type="PANTHER" id="PTHR10986">
    <property type="entry name" value="39S RIBOSOMAL PROTEIN L20"/>
    <property type="match status" value="1"/>
</dbReference>
<dbReference type="Pfam" id="PF00453">
    <property type="entry name" value="Ribosomal_L20"/>
    <property type="match status" value="1"/>
</dbReference>
<gene>
    <name evidence="8 10" type="primary">rplT</name>
    <name evidence="10" type="ORF">HRbin22_01774</name>
</gene>
<dbReference type="InterPro" id="IPR035566">
    <property type="entry name" value="Ribosomal_protein_bL20_C"/>
</dbReference>
<evidence type="ECO:0000256" key="6">
    <source>
        <dbReference type="ARBA" id="ARBA00024775"/>
    </source>
</evidence>
<dbReference type="AlphaFoldDB" id="A0A2H5Y806"/>
<dbReference type="HAMAP" id="MF_00382">
    <property type="entry name" value="Ribosomal_bL20"/>
    <property type="match status" value="1"/>
</dbReference>
<dbReference type="FunFam" id="1.10.1900.20:FF:000001">
    <property type="entry name" value="50S ribosomal protein L20"/>
    <property type="match status" value="1"/>
</dbReference>
<dbReference type="SUPFAM" id="SSF74731">
    <property type="entry name" value="Ribosomal protein L20"/>
    <property type="match status" value="1"/>
</dbReference>
<proteinExistence type="inferred from homology"/>
<comment type="caution">
    <text evidence="10">The sequence shown here is derived from an EMBL/GenBank/DDBJ whole genome shotgun (WGS) entry which is preliminary data.</text>
</comment>
<dbReference type="InterPro" id="IPR005813">
    <property type="entry name" value="Ribosomal_bL20"/>
</dbReference>
<dbReference type="GO" id="GO:0006412">
    <property type="term" value="P:translation"/>
    <property type="evidence" value="ECO:0007669"/>
    <property type="project" value="InterPro"/>
</dbReference>
<evidence type="ECO:0000256" key="5">
    <source>
        <dbReference type="ARBA" id="ARBA00023274"/>
    </source>
</evidence>
<comment type="similarity">
    <text evidence="1 8 9">Belongs to the bacterial ribosomal protein bL20 family.</text>
</comment>
<accession>A0A2H5Y806</accession>
<dbReference type="PROSITE" id="PS00937">
    <property type="entry name" value="RIBOSOMAL_L20"/>
    <property type="match status" value="1"/>
</dbReference>
<dbReference type="CDD" id="cd07026">
    <property type="entry name" value="Ribosomal_L20"/>
    <property type="match status" value="1"/>
</dbReference>
<evidence type="ECO:0000313" key="11">
    <source>
        <dbReference type="Proteomes" id="UP000236642"/>
    </source>
</evidence>
<dbReference type="GO" id="GO:0019843">
    <property type="term" value="F:rRNA binding"/>
    <property type="evidence" value="ECO:0007669"/>
    <property type="project" value="UniProtKB-UniRule"/>
</dbReference>
<dbReference type="GO" id="GO:0003735">
    <property type="term" value="F:structural constituent of ribosome"/>
    <property type="evidence" value="ECO:0007669"/>
    <property type="project" value="InterPro"/>
</dbReference>
<evidence type="ECO:0000256" key="9">
    <source>
        <dbReference type="RuleBase" id="RU000560"/>
    </source>
</evidence>